<keyword evidence="1" id="KW-0472">Membrane</keyword>
<dbReference type="OrthoDB" id="3805529at2"/>
<dbReference type="Pfam" id="PF18949">
    <property type="entry name" value="DUF5693"/>
    <property type="match status" value="1"/>
</dbReference>
<dbReference type="InterPro" id="IPR043748">
    <property type="entry name" value="DUF5693"/>
</dbReference>
<evidence type="ECO:0000313" key="3">
    <source>
        <dbReference type="Proteomes" id="UP000238415"/>
    </source>
</evidence>
<proteinExistence type="predicted"/>
<name>A0A2T0ASD3_9FIRM</name>
<feature type="transmembrane region" description="Helical" evidence="1">
    <location>
        <begin position="461"/>
        <end position="480"/>
    </location>
</feature>
<keyword evidence="1" id="KW-0812">Transmembrane</keyword>
<dbReference type="AlphaFoldDB" id="A0A2T0ASD3"/>
<evidence type="ECO:0000313" key="2">
    <source>
        <dbReference type="EMBL" id="PRR73141.1"/>
    </source>
</evidence>
<dbReference type="EMBL" id="PVXM01000023">
    <property type="protein sequence ID" value="PRR73141.1"/>
    <property type="molecule type" value="Genomic_DNA"/>
</dbReference>
<comment type="caution">
    <text evidence="2">The sequence shown here is derived from an EMBL/GenBank/DDBJ whole genome shotgun (WGS) entry which is preliminary data.</text>
</comment>
<keyword evidence="3" id="KW-1185">Reference proteome</keyword>
<feature type="transmembrane region" description="Helical" evidence="1">
    <location>
        <begin position="606"/>
        <end position="628"/>
    </location>
</feature>
<feature type="transmembrane region" description="Helical" evidence="1">
    <location>
        <begin position="345"/>
        <end position="365"/>
    </location>
</feature>
<sequence>MSRWHYQRVLWALIIIAALSAGVVITNRVRLEEANRTVTLAVDFQQVQKIARWSGLTTGEVLQRFKQRGINAVLFKEQTIDDLKQQVWLQPADQAVVSLPASERGRVRPGYTYLFTGDASLAARLALHLQNKIPGGVQVLAGDGFTALGVPLSPEELKDVGLGFPEKEMAVARDAGLLIVPQVRSWYGVNANSLAAVLKSLEAYRDDIVALLFNDKRLPGYPLYLSDLAALVEELQVPVGLIEFFPQQGLNQLALLLDKKVVRVHSIGSDEIMSLTPAAALERLELAARERNNRLLIVRFNLAPASNDWLNDSLAFVGKFRTALMNDGLVIGHAVPFAPLPFSRLWIYLIGLGVLAAGVLLLAAVGLSGAGVLLGLLGLGAWTGVVGLNIQLLFMRKVMALGAAVVFPALAVITAMSPSPRSLKAALAVTLRTTLISFLGALYIAAILADNTFILKINEFSGVKVAFVAPLLIFTAAAILRQEGEKAGATIRGWLDANLTVKLVLLAAVVAVGGLLYLSRSGNEGVGLLPLEGQMRSFLTDVLFARPRTKEFLLGYPFLLLSLSLGYRHRFLLFWLLGLVGQISLVNTFSHIHIPFLISLLRTFNGLWLGLFLGLVLVTAVNSLRAYLRRKEAWPG</sequence>
<feature type="transmembrane region" description="Helical" evidence="1">
    <location>
        <begin position="501"/>
        <end position="519"/>
    </location>
</feature>
<feature type="transmembrane region" description="Helical" evidence="1">
    <location>
        <begin position="398"/>
        <end position="417"/>
    </location>
</feature>
<feature type="transmembrane region" description="Helical" evidence="1">
    <location>
        <begin position="429"/>
        <end position="449"/>
    </location>
</feature>
<protein>
    <submittedName>
        <fullName evidence="2">Uncharacterized protein</fullName>
    </submittedName>
</protein>
<dbReference type="Proteomes" id="UP000238415">
    <property type="component" value="Unassembled WGS sequence"/>
</dbReference>
<feature type="transmembrane region" description="Helical" evidence="1">
    <location>
        <begin position="372"/>
        <end position="392"/>
    </location>
</feature>
<organism evidence="2 3">
    <name type="scientific">Neomoorella humiferrea</name>
    <dbReference type="NCBI Taxonomy" id="676965"/>
    <lineage>
        <taxon>Bacteria</taxon>
        <taxon>Bacillati</taxon>
        <taxon>Bacillota</taxon>
        <taxon>Clostridia</taxon>
        <taxon>Neomoorellales</taxon>
        <taxon>Neomoorellaceae</taxon>
        <taxon>Neomoorella</taxon>
    </lineage>
</organism>
<feature type="transmembrane region" description="Helical" evidence="1">
    <location>
        <begin position="574"/>
        <end position="594"/>
    </location>
</feature>
<accession>A0A2T0ASD3</accession>
<dbReference type="RefSeq" id="WP_106005251.1">
    <property type="nucleotide sequence ID" value="NZ_CP136419.1"/>
</dbReference>
<gene>
    <name evidence="2" type="ORF">MOHU_12680</name>
</gene>
<evidence type="ECO:0000256" key="1">
    <source>
        <dbReference type="SAM" id="Phobius"/>
    </source>
</evidence>
<keyword evidence="1" id="KW-1133">Transmembrane helix</keyword>
<reference evidence="2 3" key="1">
    <citation type="submission" date="2018-03" db="EMBL/GenBank/DDBJ databases">
        <title>Genome sequence of Moorella humiferrea DSM 23265.</title>
        <authorList>
            <person name="Poehlein A."/>
            <person name="Daniel R."/>
        </authorList>
    </citation>
    <scope>NUCLEOTIDE SEQUENCE [LARGE SCALE GENOMIC DNA]</scope>
    <source>
        <strain evidence="2 3">DSM 23265</strain>
    </source>
</reference>